<dbReference type="GO" id="GO:0006355">
    <property type="term" value="P:regulation of DNA-templated transcription"/>
    <property type="evidence" value="ECO:0000318"/>
    <property type="project" value="GO_Central"/>
</dbReference>
<keyword evidence="1" id="KW-0694">RNA-binding</keyword>
<dbReference type="OrthoDB" id="277832at2759"/>
<dbReference type="EMBL" id="MNCJ02000319">
    <property type="protein sequence ID" value="KAF5808049.1"/>
    <property type="molecule type" value="Genomic_DNA"/>
</dbReference>
<comment type="caution">
    <text evidence="4">The sequence shown here is derived from an EMBL/GenBank/DDBJ whole genome shotgun (WGS) entry which is preliminary data.</text>
</comment>
<dbReference type="GO" id="GO:0006307">
    <property type="term" value="P:DNA alkylation repair"/>
    <property type="evidence" value="ECO:0007669"/>
    <property type="project" value="InterPro"/>
</dbReference>
<dbReference type="Gene3D" id="3.90.1140.10">
    <property type="entry name" value="Cyclic phosphodiesterase"/>
    <property type="match status" value="1"/>
</dbReference>
<dbReference type="GO" id="GO:0003723">
    <property type="term" value="F:RNA binding"/>
    <property type="evidence" value="ECO:0007669"/>
    <property type="project" value="UniProtKB-UniRule"/>
</dbReference>
<feature type="domain" description="K Homology" evidence="3">
    <location>
        <begin position="96"/>
        <end position="163"/>
    </location>
</feature>
<name>A0A9K3J421_HELAN</name>
<dbReference type="InterPro" id="IPR019510">
    <property type="entry name" value="AKAP7-like_phosphoesterase"/>
</dbReference>
<sequence>MLAVFRVEAALNFTIAYRISKSVPYFQWQKGYSCASNKMVGGNNNTRPKWRGVSVQACSAEVTDVDVNVEVKSQVQVHDGRLAESSSSKMASSSTDKHSISLEVGSSLFRFIKGKWGSTQAKIEEETGARLIFPPSRNDESLIIEGTSESVAKASERIQLLIDEVVKSPALDYSHFVSLPLALHPQFIDKLIGFQNSILGINDANSSEVLGGSSNNDGTNEDATKIPLVSYPPKSTSTSTSKPRTSTLSELGIDKSIFIKPQTFHLTVLMLKLWNKERVNAAAKIFKGIEADVMDALDGRPVFIKLKGLECMKGSFAKARVLYAPVEVVGGEDRLLGACKIITDAFIKGGLVLEKDAKNTLKLHATVMNVRQRKRKKDDRRKFDWFDARGIMEQYGSEEWGEYVLPELHLSQSSLVSLGDESDQRLNSEIGSSVKRLRRSLNDE</sequence>
<reference evidence="4" key="2">
    <citation type="submission" date="2020-06" db="EMBL/GenBank/DDBJ databases">
        <title>Helianthus annuus Genome sequencing and assembly Release 2.</title>
        <authorList>
            <person name="Gouzy J."/>
            <person name="Langlade N."/>
            <person name="Munos S."/>
        </authorList>
    </citation>
    <scope>NUCLEOTIDE SEQUENCE</scope>
    <source>
        <tissue evidence="4">Leaves</tissue>
    </source>
</reference>
<dbReference type="InterPro" id="IPR036612">
    <property type="entry name" value="KH_dom_type_1_sf"/>
</dbReference>
<dbReference type="PANTHER" id="PTHR13360">
    <property type="entry name" value="ACTIVATING SIGNAL COINTEGRATOR 1 COMPLEX SUBUNIT 1"/>
    <property type="match status" value="1"/>
</dbReference>
<dbReference type="Pfam" id="PF00013">
    <property type="entry name" value="KH_1"/>
    <property type="match status" value="1"/>
</dbReference>
<dbReference type="InterPro" id="IPR009210">
    <property type="entry name" value="ASCC1"/>
</dbReference>
<reference evidence="4" key="1">
    <citation type="journal article" date="2017" name="Nature">
        <title>The sunflower genome provides insights into oil metabolism, flowering and Asterid evolution.</title>
        <authorList>
            <person name="Badouin H."/>
            <person name="Gouzy J."/>
            <person name="Grassa C.J."/>
            <person name="Murat F."/>
            <person name="Staton S.E."/>
            <person name="Cottret L."/>
            <person name="Lelandais-Briere C."/>
            <person name="Owens G.L."/>
            <person name="Carrere S."/>
            <person name="Mayjonade B."/>
            <person name="Legrand L."/>
            <person name="Gill N."/>
            <person name="Kane N.C."/>
            <person name="Bowers J.E."/>
            <person name="Hubner S."/>
            <person name="Bellec A."/>
            <person name="Berard A."/>
            <person name="Berges H."/>
            <person name="Blanchet N."/>
            <person name="Boniface M.C."/>
            <person name="Brunel D."/>
            <person name="Catrice O."/>
            <person name="Chaidir N."/>
            <person name="Claudel C."/>
            <person name="Donnadieu C."/>
            <person name="Faraut T."/>
            <person name="Fievet G."/>
            <person name="Helmstetter N."/>
            <person name="King M."/>
            <person name="Knapp S.J."/>
            <person name="Lai Z."/>
            <person name="Le Paslier M.C."/>
            <person name="Lippi Y."/>
            <person name="Lorenzon L."/>
            <person name="Mandel J.R."/>
            <person name="Marage G."/>
            <person name="Marchand G."/>
            <person name="Marquand E."/>
            <person name="Bret-Mestries E."/>
            <person name="Morien E."/>
            <person name="Nambeesan S."/>
            <person name="Nguyen T."/>
            <person name="Pegot-Espagnet P."/>
            <person name="Pouilly N."/>
            <person name="Raftis F."/>
            <person name="Sallet E."/>
            <person name="Schiex T."/>
            <person name="Thomas J."/>
            <person name="Vandecasteele C."/>
            <person name="Vares D."/>
            <person name="Vear F."/>
            <person name="Vautrin S."/>
            <person name="Crespi M."/>
            <person name="Mangin B."/>
            <person name="Burke J.M."/>
            <person name="Salse J."/>
            <person name="Munos S."/>
            <person name="Vincourt P."/>
            <person name="Rieseberg L.H."/>
            <person name="Langlade N.B."/>
        </authorList>
    </citation>
    <scope>NUCLEOTIDE SEQUENCE</scope>
    <source>
        <tissue evidence="4">Leaves</tissue>
    </source>
</reference>
<evidence type="ECO:0000256" key="1">
    <source>
        <dbReference type="PROSITE-ProRule" id="PRU00117"/>
    </source>
</evidence>
<protein>
    <recommendedName>
        <fullName evidence="3">K Homology domain-containing protein</fullName>
    </recommendedName>
</protein>
<keyword evidence="5" id="KW-1185">Reference proteome</keyword>
<dbReference type="GO" id="GO:0005634">
    <property type="term" value="C:nucleus"/>
    <property type="evidence" value="ECO:0000318"/>
    <property type="project" value="GO_Central"/>
</dbReference>
<evidence type="ECO:0000313" key="5">
    <source>
        <dbReference type="Proteomes" id="UP000215914"/>
    </source>
</evidence>
<dbReference type="Pfam" id="PF10469">
    <property type="entry name" value="AKAP7_NLS"/>
    <property type="match status" value="1"/>
</dbReference>
<proteinExistence type="predicted"/>
<feature type="region of interest" description="Disordered" evidence="2">
    <location>
        <begin position="210"/>
        <end position="246"/>
    </location>
</feature>
<dbReference type="Proteomes" id="UP000215914">
    <property type="component" value="Unassembled WGS sequence"/>
</dbReference>
<dbReference type="PROSITE" id="PS50084">
    <property type="entry name" value="KH_TYPE_1"/>
    <property type="match status" value="1"/>
</dbReference>
<feature type="compositionally biased region" description="Low complexity" evidence="2">
    <location>
        <begin position="232"/>
        <end position="246"/>
    </location>
</feature>
<dbReference type="SMART" id="SM00322">
    <property type="entry name" value="KH"/>
    <property type="match status" value="1"/>
</dbReference>
<organism evidence="4 5">
    <name type="scientific">Helianthus annuus</name>
    <name type="common">Common sunflower</name>
    <dbReference type="NCBI Taxonomy" id="4232"/>
    <lineage>
        <taxon>Eukaryota</taxon>
        <taxon>Viridiplantae</taxon>
        <taxon>Streptophyta</taxon>
        <taxon>Embryophyta</taxon>
        <taxon>Tracheophyta</taxon>
        <taxon>Spermatophyta</taxon>
        <taxon>Magnoliopsida</taxon>
        <taxon>eudicotyledons</taxon>
        <taxon>Gunneridae</taxon>
        <taxon>Pentapetalae</taxon>
        <taxon>asterids</taxon>
        <taxon>campanulids</taxon>
        <taxon>Asterales</taxon>
        <taxon>Asteraceae</taxon>
        <taxon>Asteroideae</taxon>
        <taxon>Heliantheae alliance</taxon>
        <taxon>Heliantheae</taxon>
        <taxon>Helianthus</taxon>
    </lineage>
</organism>
<dbReference type="InterPro" id="IPR004088">
    <property type="entry name" value="KH_dom_type_1"/>
</dbReference>
<accession>A0A9K3J421</accession>
<evidence type="ECO:0000259" key="3">
    <source>
        <dbReference type="SMART" id="SM00322"/>
    </source>
</evidence>
<evidence type="ECO:0000313" key="4">
    <source>
        <dbReference type="EMBL" id="KAF5808049.1"/>
    </source>
</evidence>
<dbReference type="Gramene" id="mRNA:HanXRQr2_Chr04g0140991">
    <property type="protein sequence ID" value="mRNA:HanXRQr2_Chr04g0140991"/>
    <property type="gene ID" value="HanXRQr2_Chr04g0140991"/>
</dbReference>
<dbReference type="InterPro" id="IPR004087">
    <property type="entry name" value="KH_dom"/>
</dbReference>
<dbReference type="SUPFAM" id="SSF54791">
    <property type="entry name" value="Eukaryotic type KH-domain (KH-domain type I)"/>
    <property type="match status" value="1"/>
</dbReference>
<evidence type="ECO:0000256" key="2">
    <source>
        <dbReference type="SAM" id="MobiDB-lite"/>
    </source>
</evidence>
<dbReference type="PANTHER" id="PTHR13360:SF1">
    <property type="entry name" value="ACTIVATING SIGNAL COINTEGRATOR 1 COMPLEX SUBUNIT 1"/>
    <property type="match status" value="1"/>
</dbReference>
<dbReference type="AlphaFoldDB" id="A0A9K3J421"/>
<dbReference type="Gene3D" id="3.30.1370.10">
    <property type="entry name" value="K Homology domain, type 1"/>
    <property type="match status" value="1"/>
</dbReference>
<gene>
    <name evidence="4" type="ORF">HanXRQr2_Chr04g0140991</name>
</gene>